<feature type="compositionally biased region" description="Polar residues" evidence="20">
    <location>
        <begin position="1282"/>
        <end position="1294"/>
    </location>
</feature>
<evidence type="ECO:0000313" key="25">
    <source>
        <dbReference type="Ensembl" id="ENSENLP00000046627.1"/>
    </source>
</evidence>
<dbReference type="InterPro" id="IPR013637">
    <property type="entry name" value="Lys_sp_deMease-like_dom"/>
</dbReference>
<feature type="domain" description="PHD-type" evidence="21">
    <location>
        <begin position="1546"/>
        <end position="1600"/>
    </location>
</feature>
<evidence type="ECO:0000256" key="19">
    <source>
        <dbReference type="SAM" id="Coils"/>
    </source>
</evidence>
<evidence type="ECO:0000256" key="12">
    <source>
        <dbReference type="ARBA" id="ARBA00023004"/>
    </source>
</evidence>
<evidence type="ECO:0000256" key="14">
    <source>
        <dbReference type="ARBA" id="ARBA00023108"/>
    </source>
</evidence>
<dbReference type="SUPFAM" id="SSF46774">
    <property type="entry name" value="ARID-like"/>
    <property type="match status" value="1"/>
</dbReference>
<dbReference type="GO" id="GO:0006355">
    <property type="term" value="P:regulation of DNA-templated transcription"/>
    <property type="evidence" value="ECO:0007669"/>
    <property type="project" value="TreeGrafter"/>
</dbReference>
<dbReference type="FunFam" id="3.30.40.10:FF:000158">
    <property type="entry name" value="Lysine (K)-specific demethylase 5A"/>
    <property type="match status" value="1"/>
</dbReference>
<dbReference type="SMART" id="SM00545">
    <property type="entry name" value="JmjN"/>
    <property type="match status" value="1"/>
</dbReference>
<evidence type="ECO:0000256" key="9">
    <source>
        <dbReference type="ARBA" id="ARBA00022853"/>
    </source>
</evidence>
<dbReference type="SUPFAM" id="SSF51197">
    <property type="entry name" value="Clavaminate synthase-like"/>
    <property type="match status" value="1"/>
</dbReference>
<keyword evidence="5" id="KW-0479">Metal-binding</keyword>
<dbReference type="InterPro" id="IPR003347">
    <property type="entry name" value="JmjC_dom"/>
</dbReference>
<evidence type="ECO:0000259" key="23">
    <source>
        <dbReference type="PROSITE" id="PS51183"/>
    </source>
</evidence>
<dbReference type="CDD" id="cd16873">
    <property type="entry name" value="ARID_KDM5A"/>
    <property type="match status" value="1"/>
</dbReference>
<dbReference type="InterPro" id="IPR019786">
    <property type="entry name" value="Zinc_finger_PHD-type_CS"/>
</dbReference>
<dbReference type="InterPro" id="IPR013083">
    <property type="entry name" value="Znf_RING/FYVE/PHD"/>
</dbReference>
<dbReference type="Gene3D" id="2.60.120.650">
    <property type="entry name" value="Cupin"/>
    <property type="match status" value="1"/>
</dbReference>
<keyword evidence="26" id="KW-1185">Reference proteome</keyword>
<feature type="domain" description="ARID" evidence="22">
    <location>
        <begin position="78"/>
        <end position="168"/>
    </location>
</feature>
<evidence type="ECO:0000256" key="2">
    <source>
        <dbReference type="ARBA" id="ARBA00004123"/>
    </source>
</evidence>
<dbReference type="InterPro" id="IPR003349">
    <property type="entry name" value="JmjN"/>
</dbReference>
<feature type="compositionally biased region" description="Acidic residues" evidence="20">
    <location>
        <begin position="1297"/>
        <end position="1306"/>
    </location>
</feature>
<keyword evidence="6" id="KW-0677">Repeat</keyword>
<proteinExistence type="inferred from homology"/>
<dbReference type="SMART" id="SM00501">
    <property type="entry name" value="BRIGHT"/>
    <property type="match status" value="1"/>
</dbReference>
<accession>A0A665WSV6</accession>
<dbReference type="PROSITE" id="PS01359">
    <property type="entry name" value="ZF_PHD_1"/>
    <property type="match status" value="2"/>
</dbReference>
<evidence type="ECO:0000256" key="5">
    <source>
        <dbReference type="ARBA" id="ARBA00022723"/>
    </source>
</evidence>
<dbReference type="PANTHER" id="PTHR10694">
    <property type="entry name" value="LYSINE-SPECIFIC DEMETHYLASE"/>
    <property type="match status" value="1"/>
</dbReference>
<dbReference type="FunFam" id="2.60.120.650:FF:000001">
    <property type="entry name" value="Putative lysine-specific demethylase 5b"/>
    <property type="match status" value="1"/>
</dbReference>
<dbReference type="EC" id="1.14.11.67" evidence="4"/>
<dbReference type="SUPFAM" id="SSF57903">
    <property type="entry name" value="FYVE/PHD zinc finger"/>
    <property type="match status" value="3"/>
</dbReference>
<evidence type="ECO:0000256" key="18">
    <source>
        <dbReference type="PROSITE-ProRule" id="PRU00146"/>
    </source>
</evidence>
<evidence type="ECO:0000256" key="17">
    <source>
        <dbReference type="ARBA" id="ARBA00048734"/>
    </source>
</evidence>
<dbReference type="GO" id="GO:0003677">
    <property type="term" value="F:DNA binding"/>
    <property type="evidence" value="ECO:0007669"/>
    <property type="project" value="InterPro"/>
</dbReference>
<feature type="domain" description="JmjN" evidence="23">
    <location>
        <begin position="13"/>
        <end position="54"/>
    </location>
</feature>
<dbReference type="GO" id="GO:0034647">
    <property type="term" value="F:histone H3K4me/H3K4me2/H3K4me3 demethylase activity"/>
    <property type="evidence" value="ECO:0007669"/>
    <property type="project" value="UniProtKB-EC"/>
</dbReference>
<dbReference type="InterPro" id="IPR011011">
    <property type="entry name" value="Znf_FYVE_PHD"/>
</dbReference>
<dbReference type="InterPro" id="IPR004198">
    <property type="entry name" value="Znf_C5HC2"/>
</dbReference>
<protein>
    <recommendedName>
        <fullName evidence="4">[histone H3]-trimethyl-L-lysine(4) demethylase</fullName>
        <ecNumber evidence="4">1.14.11.67</ecNumber>
    </recommendedName>
</protein>
<dbReference type="PROSITE" id="PS51011">
    <property type="entry name" value="ARID"/>
    <property type="match status" value="1"/>
</dbReference>
<dbReference type="InterPro" id="IPR001965">
    <property type="entry name" value="Znf_PHD"/>
</dbReference>
<dbReference type="Pfam" id="PF02928">
    <property type="entry name" value="zf-C5HC2"/>
    <property type="match status" value="1"/>
</dbReference>
<feature type="domain" description="PHD-type" evidence="21">
    <location>
        <begin position="250"/>
        <end position="300"/>
    </location>
</feature>
<keyword evidence="7 18" id="KW-0863">Zinc-finger</keyword>
<evidence type="ECO:0000256" key="11">
    <source>
        <dbReference type="ARBA" id="ARBA00023002"/>
    </source>
</evidence>
<dbReference type="CDD" id="cd15515">
    <property type="entry name" value="PHD1_KDM5A_like"/>
    <property type="match status" value="1"/>
</dbReference>
<dbReference type="Pfam" id="PF08429">
    <property type="entry name" value="PLU-1"/>
    <property type="match status" value="1"/>
</dbReference>
<comment type="cofactor">
    <cofactor evidence="1">
        <name>Fe(2+)</name>
        <dbReference type="ChEBI" id="CHEBI:29033"/>
    </cofactor>
</comment>
<keyword evidence="15" id="KW-0804">Transcription</keyword>
<evidence type="ECO:0000256" key="10">
    <source>
        <dbReference type="ARBA" id="ARBA00022964"/>
    </source>
</evidence>
<dbReference type="Pfam" id="PF02375">
    <property type="entry name" value="JmjN"/>
    <property type="match status" value="1"/>
</dbReference>
<comment type="subcellular location">
    <subcellularLocation>
        <location evidence="2">Nucleus</location>
    </subcellularLocation>
</comment>
<dbReference type="Gene3D" id="3.30.40.10">
    <property type="entry name" value="Zinc/RING finger domain, C3HC4 (zinc finger)"/>
    <property type="match status" value="2"/>
</dbReference>
<dbReference type="GO" id="GO:0008270">
    <property type="term" value="F:zinc ion binding"/>
    <property type="evidence" value="ECO:0007669"/>
    <property type="project" value="UniProtKB-KW"/>
</dbReference>
<dbReference type="PROSITE" id="PS51183">
    <property type="entry name" value="JMJN"/>
    <property type="match status" value="1"/>
</dbReference>
<comment type="catalytic activity">
    <reaction evidence="17">
        <text>N(6),N(6),N(6)-trimethyl-L-lysyl(4)-[histone H3] + 3 2-oxoglutarate + 3 O2 = L-lysyl(4)-[histone H3] + 3 formaldehyde + 3 succinate + 3 CO2</text>
        <dbReference type="Rhea" id="RHEA:60208"/>
        <dbReference type="Rhea" id="RHEA-COMP:15537"/>
        <dbReference type="Rhea" id="RHEA-COMP:15547"/>
        <dbReference type="ChEBI" id="CHEBI:15379"/>
        <dbReference type="ChEBI" id="CHEBI:16526"/>
        <dbReference type="ChEBI" id="CHEBI:16810"/>
        <dbReference type="ChEBI" id="CHEBI:16842"/>
        <dbReference type="ChEBI" id="CHEBI:29969"/>
        <dbReference type="ChEBI" id="CHEBI:30031"/>
        <dbReference type="ChEBI" id="CHEBI:61961"/>
        <dbReference type="EC" id="1.14.11.67"/>
    </reaction>
</comment>
<dbReference type="Pfam" id="PF00628">
    <property type="entry name" value="PHD"/>
    <property type="match status" value="2"/>
</dbReference>
<evidence type="ECO:0000256" key="8">
    <source>
        <dbReference type="ARBA" id="ARBA00022833"/>
    </source>
</evidence>
<name>A0A665WSV6_ECHNA</name>
<feature type="domain" description="PHD-type" evidence="21">
    <location>
        <begin position="1123"/>
        <end position="1183"/>
    </location>
</feature>
<dbReference type="FunFam" id="2.60.120.650:FF:000035">
    <property type="entry name" value="PHD transcription factor Rum1"/>
    <property type="match status" value="1"/>
</dbReference>
<evidence type="ECO:0000313" key="26">
    <source>
        <dbReference type="Proteomes" id="UP000472264"/>
    </source>
</evidence>
<dbReference type="InterPro" id="IPR047972">
    <property type="entry name" value="KDM5A_PHD3"/>
</dbReference>
<dbReference type="CDD" id="cd15606">
    <property type="entry name" value="PHD2_KDM5A"/>
    <property type="match status" value="1"/>
</dbReference>
<evidence type="ECO:0000256" key="4">
    <source>
        <dbReference type="ARBA" id="ARBA00012902"/>
    </source>
</evidence>
<evidence type="ECO:0000256" key="6">
    <source>
        <dbReference type="ARBA" id="ARBA00022737"/>
    </source>
</evidence>
<feature type="coiled-coil region" evidence="19">
    <location>
        <begin position="1481"/>
        <end position="1522"/>
    </location>
</feature>
<evidence type="ECO:0000259" key="21">
    <source>
        <dbReference type="PROSITE" id="PS50016"/>
    </source>
</evidence>
<reference evidence="25" key="1">
    <citation type="submission" date="2021-04" db="EMBL/GenBank/DDBJ databases">
        <authorList>
            <consortium name="Wellcome Sanger Institute Data Sharing"/>
        </authorList>
    </citation>
    <scope>NUCLEOTIDE SEQUENCE [LARGE SCALE GENOMIC DNA]</scope>
</reference>
<dbReference type="InterPro" id="IPR019787">
    <property type="entry name" value="Znf_PHD-finger"/>
</dbReference>
<dbReference type="InterPro" id="IPR001606">
    <property type="entry name" value="ARID_dom"/>
</dbReference>
<evidence type="ECO:0000256" key="7">
    <source>
        <dbReference type="ARBA" id="ARBA00022771"/>
    </source>
</evidence>
<comment type="similarity">
    <text evidence="3">Belongs to the JARID1 histone demethylase family.</text>
</comment>
<sequence>MSAFAEFVPPPECPVFEPSWEDFSDPLGFINKIRPIAEKTGICKIRPPEDWQPPFACDVRNFRFTPRVQRLNELEALTRVKLNFLDQIAKFWELQGSKIRFPHVERKILDLYQLSKIVSSEGGFETVCKEKRWSKVASRMGFPSGKGAGSLLRSHYERILYPYELFQSGATLTVSHVKRIWSVIIKYHPNSFSGLCHQNETTQGDPGSQFCEYQFSLSDICLMVDVHCPSVTHKMTTPVCFVKLISQIDLYLCLVCGRGDEEDRLLLCDGCDDSYHTFCLIPPLQDVPKGDWRCPKCVAEECSKPREAFGFEQAVREYTLQSFGEMADHFKSDYFNMPVHMVPTELVEKEFWRLVSSIEEDVIVEYGADISSKEVGSGFPVRDGKRRLLGDEEEYANSGWNLNNMPVLEQSVLTHINVDISGMKVPWLYVGMCFSSFCWHIEDHWSYSINFLHWGEPKTWYGVPASAAEQLEAVMKKLAPELFDSQPDLLHQLVTIMNPNVLMEHGVPVYRTNQCAGEFVVTFPRAYHSGFNQGYNFAEAVNFCTADWLPMGRQCVAHYRRLHRYCVFSHEELLCKMAADPESLDVELAAAVFKEMGDMMEEETKLRQGVLSSEQEVFELVPDDERQCHKCKTTCFLSALTCSCSPDRLVCLHHAADLCDCPLGNKCLRYRYDLEEFPSMLYGVKTRAQSYDTWAKRVTEALAADQKTKKDLIELKVLLEDAEDRKYPENTLFRRLREMVKEAETCSSVAQLLLSRKQRHRSINQYLHFFIHKLIINLRNRTKLTVDELKAFVDQLFRLPCIISQARQVKELLENVEDFHERAQTALSDEMPDSSKLQALLDLGSGLDVELPELPRLKQELQQARWLDEVRITLAEPHRVTLELMKRLIDSGVGLAPHHAVEKAMAELQEILTVSERWEDKARACLQARPRHSMATLESIVLEARNIPAYLPNILALREALQKAKEWTSKVEAIQSGSSYAYLEQLESLLARGRSIPVRLDPLAQVESQVAAARAWRERTARTFLKKNSTYTLLQVLSPRVDIGVYGNSKSKRKRVKELMEKERGGFDPETLSDLEESLEEVREPSTVVAAFKAKEQKEVEAIHSLCAANLAKMAMADRIEEVKFCLCRKTASGFMLQCELCKDWFHGACVPLPKTGSQKKLGVGWQSNSKDSKFLCPLCQRSRRPRLETILSLLVSLQKLPVRLPEGEALQCLTERAMSWQDRARQALATEELSSALAKLSVLSQRMVEQAAREKTEKIINAELQKAAANPDLQGHIQTFQQSGFSRATSPRQSVDYDDEETDSDEDIRETYGYDMKDPGEVKPYLFCDEEIPVKSEEVVSHMWPAATPSFCAEHAYSSASKSCVQSTPRKQPRKTPLVPRSLEPPVLELSLQAKAQLQELMMLGDLLEVSLDETQHIWRILQATHPPSEERFLQVMEPDDSLMEKPLKIKLKDSEKKRKRKLERLGLGGKPKKKKLKLNLDKNREMKQLAKRLAKEEKERKRKEKAAAKAEAIREGLEKRKEKKILDIPSKYDWSGAEDSNDENAVCAAKNCQRPCKDKVDWVQCDGGCDEWFHQVCVGVSCEMAENEDYICMDCSRKAAGVSGEGGVMTVEDVAEESVVVLTSPMCSGSVQNLPSSIVASWSHTSSATHLAPTIPHQQQDPEQGS</sequence>
<dbReference type="InterPro" id="IPR048615">
    <property type="entry name" value="KDM5_C-hel"/>
</dbReference>
<dbReference type="SMART" id="SM01014">
    <property type="entry name" value="ARID"/>
    <property type="match status" value="1"/>
</dbReference>
<dbReference type="InterPro" id="IPR047974">
    <property type="entry name" value="KDM5A_ARID"/>
</dbReference>
<evidence type="ECO:0000256" key="20">
    <source>
        <dbReference type="SAM" id="MobiDB-lite"/>
    </source>
</evidence>
<keyword evidence="8" id="KW-0862">Zinc</keyword>
<dbReference type="GO" id="GO:0048511">
    <property type="term" value="P:rhythmic process"/>
    <property type="evidence" value="ECO:0007669"/>
    <property type="project" value="UniProtKB-KW"/>
</dbReference>
<dbReference type="InterPro" id="IPR036431">
    <property type="entry name" value="ARID_dom_sf"/>
</dbReference>
<evidence type="ECO:0000256" key="15">
    <source>
        <dbReference type="ARBA" id="ARBA00023163"/>
    </source>
</evidence>
<evidence type="ECO:0000259" key="24">
    <source>
        <dbReference type="PROSITE" id="PS51184"/>
    </source>
</evidence>
<keyword evidence="9" id="KW-0156">Chromatin regulator</keyword>
<dbReference type="FunFam" id="3.30.40.10:FF:000023">
    <property type="entry name" value="Lysine (K)-specific demethylase 5A"/>
    <property type="match status" value="1"/>
</dbReference>
<evidence type="ECO:0000256" key="13">
    <source>
        <dbReference type="ARBA" id="ARBA00023015"/>
    </source>
</evidence>
<dbReference type="Pfam" id="PF02373">
    <property type="entry name" value="JmjC"/>
    <property type="match status" value="1"/>
</dbReference>
<dbReference type="PANTHER" id="PTHR10694:SF17">
    <property type="entry name" value="LYSINE-SPECIFIC DEMETHYLASE 5A"/>
    <property type="match status" value="1"/>
</dbReference>
<feature type="region of interest" description="Disordered" evidence="20">
    <location>
        <begin position="1282"/>
        <end position="1306"/>
    </location>
</feature>
<evidence type="ECO:0000256" key="16">
    <source>
        <dbReference type="ARBA" id="ARBA00023242"/>
    </source>
</evidence>
<dbReference type="GO" id="GO:0005654">
    <property type="term" value="C:nucleoplasm"/>
    <property type="evidence" value="ECO:0007669"/>
    <property type="project" value="UniProtKB-ARBA"/>
</dbReference>
<evidence type="ECO:0000259" key="22">
    <source>
        <dbReference type="PROSITE" id="PS51011"/>
    </source>
</evidence>
<dbReference type="PROSITE" id="PS50016">
    <property type="entry name" value="ZF_PHD_2"/>
    <property type="match status" value="3"/>
</dbReference>
<dbReference type="Pfam" id="PF01388">
    <property type="entry name" value="ARID"/>
    <property type="match status" value="1"/>
</dbReference>
<reference evidence="25" key="2">
    <citation type="submission" date="2025-08" db="UniProtKB">
        <authorList>
            <consortium name="Ensembl"/>
        </authorList>
    </citation>
    <scope>IDENTIFICATION</scope>
</reference>
<feature type="domain" description="JmjC" evidence="24">
    <location>
        <begin position="394"/>
        <end position="560"/>
    </location>
</feature>
<keyword evidence="10" id="KW-0223">Dioxygenase</keyword>
<dbReference type="Proteomes" id="UP000472264">
    <property type="component" value="Chromosome 23"/>
</dbReference>
<dbReference type="CDD" id="cd15686">
    <property type="entry name" value="PHD3_KDM5A"/>
    <property type="match status" value="1"/>
</dbReference>
<keyword evidence="13" id="KW-0805">Transcription regulation</keyword>
<dbReference type="Pfam" id="PF21323">
    <property type="entry name" value="KDM5_C-hel"/>
    <property type="match status" value="1"/>
</dbReference>
<dbReference type="InterPro" id="IPR047970">
    <property type="entry name" value="KDM5A_PHD2"/>
</dbReference>
<dbReference type="SMART" id="SM00249">
    <property type="entry name" value="PHD"/>
    <property type="match status" value="3"/>
</dbReference>
<reference evidence="25" key="3">
    <citation type="submission" date="2025-09" db="UniProtKB">
        <authorList>
            <consortium name="Ensembl"/>
        </authorList>
    </citation>
    <scope>IDENTIFICATION</scope>
</reference>
<keyword evidence="12" id="KW-0408">Iron</keyword>
<dbReference type="Gene3D" id="1.10.150.60">
    <property type="entry name" value="ARID DNA-binding domain"/>
    <property type="match status" value="1"/>
</dbReference>
<evidence type="ECO:0000256" key="1">
    <source>
        <dbReference type="ARBA" id="ARBA00001954"/>
    </source>
</evidence>
<dbReference type="SMART" id="SM00558">
    <property type="entry name" value="JmjC"/>
    <property type="match status" value="1"/>
</dbReference>
<keyword evidence="14" id="KW-0090">Biological rhythms</keyword>
<organism evidence="25 26">
    <name type="scientific">Echeneis naucrates</name>
    <name type="common">Live sharksucker</name>
    <dbReference type="NCBI Taxonomy" id="173247"/>
    <lineage>
        <taxon>Eukaryota</taxon>
        <taxon>Metazoa</taxon>
        <taxon>Chordata</taxon>
        <taxon>Craniata</taxon>
        <taxon>Vertebrata</taxon>
        <taxon>Euteleostomi</taxon>
        <taxon>Actinopterygii</taxon>
        <taxon>Neopterygii</taxon>
        <taxon>Teleostei</taxon>
        <taxon>Neoteleostei</taxon>
        <taxon>Acanthomorphata</taxon>
        <taxon>Carangaria</taxon>
        <taxon>Carangiformes</taxon>
        <taxon>Echeneidae</taxon>
        <taxon>Echeneis</taxon>
    </lineage>
</organism>
<dbReference type="GO" id="GO:0000785">
    <property type="term" value="C:chromatin"/>
    <property type="evidence" value="ECO:0007669"/>
    <property type="project" value="TreeGrafter"/>
</dbReference>
<dbReference type="Ensembl" id="ENSENLT00000047765.1">
    <property type="protein sequence ID" value="ENSENLP00000046627.1"/>
    <property type="gene ID" value="ENSENLG00000019146.1"/>
</dbReference>
<gene>
    <name evidence="25" type="primary">kdm5a</name>
</gene>
<dbReference type="PROSITE" id="PS51184">
    <property type="entry name" value="JMJC"/>
    <property type="match status" value="1"/>
</dbReference>
<dbReference type="FunFam" id="1.10.150.60:FF:000001">
    <property type="entry name" value="Putative lysine-specific demethylase 5b"/>
    <property type="match status" value="1"/>
</dbReference>
<evidence type="ECO:0000256" key="3">
    <source>
        <dbReference type="ARBA" id="ARBA00006801"/>
    </source>
</evidence>
<keyword evidence="16" id="KW-0539">Nucleus</keyword>
<keyword evidence="11" id="KW-0560">Oxidoreductase</keyword>
<keyword evidence="19" id="KW-0175">Coiled coil</keyword>